<sequence length="115" mass="13027">MSNTTPAQHLKTLIVAENITFLNQSFSNAPAWFIYVNLVSVLFCLLTCVFWWIAAVFMIAREKPCNHMVRDATIEETKKSNKSKKKSERSTSKRSTSHHSATDRSEGGKCAIEME</sequence>
<keyword evidence="2" id="KW-0472">Membrane</keyword>
<reference evidence="4" key="1">
    <citation type="submission" date="2010-08" db="EMBL/GenBank/DDBJ databases">
        <authorList>
            <consortium name="Caenorhabditis japonica Sequencing Consortium"/>
            <person name="Wilson R.K."/>
        </authorList>
    </citation>
    <scope>NUCLEOTIDE SEQUENCE [LARGE SCALE GENOMIC DNA]</scope>
    <source>
        <strain evidence="4">DF5081</strain>
    </source>
</reference>
<dbReference type="EnsemblMetazoa" id="CJA41462.1">
    <property type="protein sequence ID" value="CJA41462.1"/>
    <property type="gene ID" value="WBGene00217310"/>
</dbReference>
<reference evidence="3" key="2">
    <citation type="submission" date="2022-06" db="UniProtKB">
        <authorList>
            <consortium name="EnsemblMetazoa"/>
        </authorList>
    </citation>
    <scope>IDENTIFICATION</scope>
    <source>
        <strain evidence="3">DF5081</strain>
    </source>
</reference>
<keyword evidence="2" id="KW-0812">Transmembrane</keyword>
<evidence type="ECO:0000256" key="2">
    <source>
        <dbReference type="SAM" id="Phobius"/>
    </source>
</evidence>
<proteinExistence type="predicted"/>
<keyword evidence="4" id="KW-1185">Reference proteome</keyword>
<evidence type="ECO:0000313" key="4">
    <source>
        <dbReference type="Proteomes" id="UP000005237"/>
    </source>
</evidence>
<organism evidence="3 4">
    <name type="scientific">Caenorhabditis japonica</name>
    <dbReference type="NCBI Taxonomy" id="281687"/>
    <lineage>
        <taxon>Eukaryota</taxon>
        <taxon>Metazoa</taxon>
        <taxon>Ecdysozoa</taxon>
        <taxon>Nematoda</taxon>
        <taxon>Chromadorea</taxon>
        <taxon>Rhabditida</taxon>
        <taxon>Rhabditina</taxon>
        <taxon>Rhabditomorpha</taxon>
        <taxon>Rhabditoidea</taxon>
        <taxon>Rhabditidae</taxon>
        <taxon>Peloderinae</taxon>
        <taxon>Caenorhabditis</taxon>
    </lineage>
</organism>
<feature type="region of interest" description="Disordered" evidence="1">
    <location>
        <begin position="71"/>
        <end position="115"/>
    </location>
</feature>
<keyword evidence="2" id="KW-1133">Transmembrane helix</keyword>
<dbReference type="Proteomes" id="UP000005237">
    <property type="component" value="Unassembled WGS sequence"/>
</dbReference>
<feature type="transmembrane region" description="Helical" evidence="2">
    <location>
        <begin position="32"/>
        <end position="60"/>
    </location>
</feature>
<dbReference type="AlphaFoldDB" id="A0A8R1EPS7"/>
<name>A0A8R1EPS7_CAEJA</name>
<evidence type="ECO:0000313" key="3">
    <source>
        <dbReference type="EnsemblMetazoa" id="CJA41462.1"/>
    </source>
</evidence>
<protein>
    <submittedName>
        <fullName evidence="3">Uncharacterized protein</fullName>
    </submittedName>
</protein>
<evidence type="ECO:0000256" key="1">
    <source>
        <dbReference type="SAM" id="MobiDB-lite"/>
    </source>
</evidence>
<accession>A0A8R1EPS7</accession>